<evidence type="ECO:0000313" key="2">
    <source>
        <dbReference type="EMBL" id="TWR88539.1"/>
    </source>
</evidence>
<feature type="compositionally biased region" description="Basic and acidic residues" evidence="1">
    <location>
        <begin position="81"/>
        <end position="93"/>
    </location>
</feature>
<dbReference type="RefSeq" id="WP_146385841.1">
    <property type="nucleotide sequence ID" value="NZ_CP142033.1"/>
</dbReference>
<evidence type="ECO:0000313" key="3">
    <source>
        <dbReference type="Proteomes" id="UP000318428"/>
    </source>
</evidence>
<sequence length="93" mass="10414">MEDGYLIVATRHCGAPANNNGCDKDYLFVSLFAQNKFRGEKTPLKFRSNADIQGENRQKTATSLHTPHSSGQAPILPDQTSPDRQKLDRRGRQ</sequence>
<evidence type="ECO:0000256" key="1">
    <source>
        <dbReference type="SAM" id="MobiDB-lite"/>
    </source>
</evidence>
<feature type="region of interest" description="Disordered" evidence="1">
    <location>
        <begin position="47"/>
        <end position="93"/>
    </location>
</feature>
<gene>
    <name evidence="2" type="ORF">FJD38_14080</name>
</gene>
<reference evidence="2 3" key="1">
    <citation type="submission" date="2019-06" db="EMBL/GenBank/DDBJ databases">
        <title>Pseudomonas bimorpha sp. nov. isolated from bovine raw milk and skim milk concentrate.</title>
        <authorList>
            <person name="Hofmann K."/>
            <person name="Huptas C."/>
            <person name="Doll E."/>
            <person name="Scherer S."/>
            <person name="Wenning M."/>
        </authorList>
    </citation>
    <scope>NUCLEOTIDE SEQUENCE [LARGE SCALE GENOMIC DNA]</scope>
    <source>
        <strain evidence="2 3">DSM 108989</strain>
    </source>
</reference>
<keyword evidence="3" id="KW-1185">Reference proteome</keyword>
<name>A0ABY3GIK4_9PSED</name>
<dbReference type="EMBL" id="VFIO01000005">
    <property type="protein sequence ID" value="TWR88539.1"/>
    <property type="molecule type" value="Genomic_DNA"/>
</dbReference>
<proteinExistence type="predicted"/>
<dbReference type="Proteomes" id="UP000318428">
    <property type="component" value="Unassembled WGS sequence"/>
</dbReference>
<feature type="compositionally biased region" description="Polar residues" evidence="1">
    <location>
        <begin position="59"/>
        <end position="80"/>
    </location>
</feature>
<accession>A0ABY3GIK4</accession>
<organism evidence="2 3">
    <name type="scientific">Pseudomonas saxonica</name>
    <dbReference type="NCBI Taxonomy" id="2600598"/>
    <lineage>
        <taxon>Bacteria</taxon>
        <taxon>Pseudomonadati</taxon>
        <taxon>Pseudomonadota</taxon>
        <taxon>Gammaproteobacteria</taxon>
        <taxon>Pseudomonadales</taxon>
        <taxon>Pseudomonadaceae</taxon>
        <taxon>Pseudomonas</taxon>
    </lineage>
</organism>
<protein>
    <submittedName>
        <fullName evidence="2">Uncharacterized protein</fullName>
    </submittedName>
</protein>
<comment type="caution">
    <text evidence="2">The sequence shown here is derived from an EMBL/GenBank/DDBJ whole genome shotgun (WGS) entry which is preliminary data.</text>
</comment>